<dbReference type="AlphaFoldDB" id="A0AAV4VXP4"/>
<sequence>MYQLASRNKTSTSHTIAEGLLPNSWTFHVDCHPFFTPDLTFGSFGGDVIGSHPSDLGCFIRRTTLISRPPLENTGEVPRGLMGLPLHPNLFDSFKGTIAHHKQSEPYLAVRRELCTPPRLIPLIPTHVAPEASPQTVRLAVLGANWNKMGRGPR</sequence>
<protein>
    <submittedName>
        <fullName evidence="1">Uncharacterized protein</fullName>
    </submittedName>
</protein>
<evidence type="ECO:0000313" key="1">
    <source>
        <dbReference type="EMBL" id="GIY75235.1"/>
    </source>
</evidence>
<dbReference type="Proteomes" id="UP001054945">
    <property type="component" value="Unassembled WGS sequence"/>
</dbReference>
<reference evidence="1 2" key="1">
    <citation type="submission" date="2021-06" db="EMBL/GenBank/DDBJ databases">
        <title>Caerostris extrusa draft genome.</title>
        <authorList>
            <person name="Kono N."/>
            <person name="Arakawa K."/>
        </authorList>
    </citation>
    <scope>NUCLEOTIDE SEQUENCE [LARGE SCALE GENOMIC DNA]</scope>
</reference>
<proteinExistence type="predicted"/>
<gene>
    <name evidence="1" type="ORF">CEXT_790771</name>
</gene>
<accession>A0AAV4VXP4</accession>
<name>A0AAV4VXP4_CAEEX</name>
<keyword evidence="2" id="KW-1185">Reference proteome</keyword>
<dbReference type="EMBL" id="BPLR01015314">
    <property type="protein sequence ID" value="GIY75235.1"/>
    <property type="molecule type" value="Genomic_DNA"/>
</dbReference>
<organism evidence="1 2">
    <name type="scientific">Caerostris extrusa</name>
    <name type="common">Bark spider</name>
    <name type="synonym">Caerostris bankana</name>
    <dbReference type="NCBI Taxonomy" id="172846"/>
    <lineage>
        <taxon>Eukaryota</taxon>
        <taxon>Metazoa</taxon>
        <taxon>Ecdysozoa</taxon>
        <taxon>Arthropoda</taxon>
        <taxon>Chelicerata</taxon>
        <taxon>Arachnida</taxon>
        <taxon>Araneae</taxon>
        <taxon>Araneomorphae</taxon>
        <taxon>Entelegynae</taxon>
        <taxon>Araneoidea</taxon>
        <taxon>Araneidae</taxon>
        <taxon>Caerostris</taxon>
    </lineage>
</organism>
<comment type="caution">
    <text evidence="1">The sequence shown here is derived from an EMBL/GenBank/DDBJ whole genome shotgun (WGS) entry which is preliminary data.</text>
</comment>
<evidence type="ECO:0000313" key="2">
    <source>
        <dbReference type="Proteomes" id="UP001054945"/>
    </source>
</evidence>